<name>A0A8G1X8W9_9ACTN</name>
<dbReference type="AlphaFoldDB" id="A0A8G1X8W9"/>
<evidence type="ECO:0000313" key="3">
    <source>
        <dbReference type="Proteomes" id="UP000267408"/>
    </source>
</evidence>
<keyword evidence="1" id="KW-0472">Membrane</keyword>
<dbReference type="OrthoDB" id="3872169at2"/>
<feature type="transmembrane region" description="Helical" evidence="1">
    <location>
        <begin position="12"/>
        <end position="37"/>
    </location>
</feature>
<proteinExistence type="predicted"/>
<feature type="transmembrane region" description="Helical" evidence="1">
    <location>
        <begin position="43"/>
        <end position="69"/>
    </location>
</feature>
<evidence type="ECO:0000313" key="2">
    <source>
        <dbReference type="EMBL" id="ROR37636.1"/>
    </source>
</evidence>
<sequence>MAATAPVRPVSPLLRALLLAPLALAAGWAFLVLWPAAGATDELFAWAMSPVTAALLGSGYGGAAAMLALAARARGWAEVRVTTAATCLLVPLMLATTLAGRRDLHLDGGPLLGFLAAWGWLAAHLAAPPIGLAALAAQLRTRGPAPARTPRLPWWVAAPMACGGTLLALLGLALAVRPGPFAAHWPWTARPLDVRALGAWTLTFGAALLPAARESELRRVRGGMAAMVLTGLLGLTGLVRYGALVAWHRPGAWLTVLVLTALLGLGLCGFGLSALLDPPPGAAPRRAAGQVEGVEEVELR</sequence>
<keyword evidence="1" id="KW-1133">Transmembrane helix</keyword>
<dbReference type="Proteomes" id="UP000267408">
    <property type="component" value="Unassembled WGS sequence"/>
</dbReference>
<dbReference type="EMBL" id="RJVJ01000002">
    <property type="protein sequence ID" value="ROR37636.1"/>
    <property type="molecule type" value="Genomic_DNA"/>
</dbReference>
<reference evidence="2 3" key="1">
    <citation type="submission" date="2018-11" db="EMBL/GenBank/DDBJ databases">
        <title>Sequencing the genomes of 1000 actinobacteria strains.</title>
        <authorList>
            <person name="Klenk H.-P."/>
        </authorList>
    </citation>
    <scope>NUCLEOTIDE SEQUENCE [LARGE SCALE GENOMIC DNA]</scope>
    <source>
        <strain evidence="2 3">DSM 44780</strain>
    </source>
</reference>
<keyword evidence="1" id="KW-0812">Transmembrane</keyword>
<feature type="transmembrane region" description="Helical" evidence="1">
    <location>
        <begin position="253"/>
        <end position="276"/>
    </location>
</feature>
<feature type="transmembrane region" description="Helical" evidence="1">
    <location>
        <begin position="81"/>
        <end position="99"/>
    </location>
</feature>
<organism evidence="2 3">
    <name type="scientific">Kitasatospora cineracea</name>
    <dbReference type="NCBI Taxonomy" id="88074"/>
    <lineage>
        <taxon>Bacteria</taxon>
        <taxon>Bacillati</taxon>
        <taxon>Actinomycetota</taxon>
        <taxon>Actinomycetes</taxon>
        <taxon>Kitasatosporales</taxon>
        <taxon>Streptomycetaceae</taxon>
        <taxon>Kitasatospora</taxon>
    </lineage>
</organism>
<dbReference type="RefSeq" id="WP_123561686.1">
    <property type="nucleotide sequence ID" value="NZ_RJVJ01000002.1"/>
</dbReference>
<protein>
    <submittedName>
        <fullName evidence="2">Uncharacterized protein</fullName>
    </submittedName>
</protein>
<evidence type="ECO:0000256" key="1">
    <source>
        <dbReference type="SAM" id="Phobius"/>
    </source>
</evidence>
<accession>A0A8G1X8W9</accession>
<feature type="transmembrane region" description="Helical" evidence="1">
    <location>
        <begin position="155"/>
        <end position="176"/>
    </location>
</feature>
<comment type="caution">
    <text evidence="2">The sequence shown here is derived from an EMBL/GenBank/DDBJ whole genome shotgun (WGS) entry which is preliminary data.</text>
</comment>
<feature type="transmembrane region" description="Helical" evidence="1">
    <location>
        <begin position="224"/>
        <end position="247"/>
    </location>
</feature>
<feature type="transmembrane region" description="Helical" evidence="1">
    <location>
        <begin position="111"/>
        <end position="135"/>
    </location>
</feature>
<gene>
    <name evidence="2" type="ORF">EDD39_5786</name>
</gene>
<feature type="transmembrane region" description="Helical" evidence="1">
    <location>
        <begin position="196"/>
        <end position="212"/>
    </location>
</feature>